<evidence type="ECO:0000313" key="3">
    <source>
        <dbReference type="Proteomes" id="UP000008467"/>
    </source>
</evidence>
<keyword evidence="2" id="KW-0449">Lipoprotein</keyword>
<dbReference type="HOGENOM" id="CLU_1329966_0_0_9"/>
<evidence type="ECO:0000313" key="2">
    <source>
        <dbReference type="EMBL" id="ADZ82508.1"/>
    </source>
</evidence>
<dbReference type="AlphaFoldDB" id="F2JPG0"/>
<dbReference type="RefSeq" id="WP_013655809.1">
    <property type="nucleotide sequence ID" value="NC_015275.1"/>
</dbReference>
<organism evidence="2 3">
    <name type="scientific">Cellulosilyticum lentocellum (strain ATCC 49066 / DSM 5427 / NCIMB 11756 / RHM5)</name>
    <name type="common">Clostridium lentocellum</name>
    <dbReference type="NCBI Taxonomy" id="642492"/>
    <lineage>
        <taxon>Bacteria</taxon>
        <taxon>Bacillati</taxon>
        <taxon>Bacillota</taxon>
        <taxon>Clostridia</taxon>
        <taxon>Lachnospirales</taxon>
        <taxon>Cellulosilyticaceae</taxon>
        <taxon>Cellulosilyticum</taxon>
    </lineage>
</organism>
<feature type="signal peptide" evidence="1">
    <location>
        <begin position="1"/>
        <end position="21"/>
    </location>
</feature>
<proteinExistence type="predicted"/>
<sequence length="206" mass="23407">MKKKYLLIFILLIFCLTSCSKQETEKPGETVVNFLNALQQQNYASAKAYYSENLDNLPNFKNKIEAISPAVANELFNKLADFSYTIKKVEIDPNDKNKASVTVSLQCYDLGSAFQNIILDYLKTDLEMTFDGAKDEEIIQKAEETILADISKSEKTFRQAIMIALTKEDDVWKLDKISENRELLNALSGNIINTIEEINNDINTIK</sequence>
<dbReference type="EMBL" id="CP002582">
    <property type="protein sequence ID" value="ADZ82508.1"/>
    <property type="molecule type" value="Genomic_DNA"/>
</dbReference>
<gene>
    <name evidence="2" type="ordered locus">Clole_0775</name>
</gene>
<reference evidence="2 3" key="1">
    <citation type="journal article" date="2011" name="J. Bacteriol.">
        <title>Complete genome sequence of the cellulose-degrading bacterium Cellulosilyticum lentocellum.</title>
        <authorList>
            <consortium name="US DOE Joint Genome Institute"/>
            <person name="Miller D.A."/>
            <person name="Suen G."/>
            <person name="Bruce D."/>
            <person name="Copeland A."/>
            <person name="Cheng J.F."/>
            <person name="Detter C."/>
            <person name="Goodwin L.A."/>
            <person name="Han C.S."/>
            <person name="Hauser L.J."/>
            <person name="Land M.L."/>
            <person name="Lapidus A."/>
            <person name="Lucas S."/>
            <person name="Meincke L."/>
            <person name="Pitluck S."/>
            <person name="Tapia R."/>
            <person name="Teshima H."/>
            <person name="Woyke T."/>
            <person name="Fox B.G."/>
            <person name="Angert E.R."/>
            <person name="Currie C.R."/>
        </authorList>
    </citation>
    <scope>NUCLEOTIDE SEQUENCE [LARGE SCALE GENOMIC DNA]</scope>
    <source>
        <strain evidence="3">ATCC 49066 / DSM 5427 / NCIMB 11756 / RHM5</strain>
    </source>
</reference>
<name>F2JPG0_CELLD</name>
<dbReference type="KEGG" id="cle:Clole_0775"/>
<keyword evidence="3" id="KW-1185">Reference proteome</keyword>
<dbReference type="eggNOG" id="ENOG5033HWF">
    <property type="taxonomic scope" value="Bacteria"/>
</dbReference>
<keyword evidence="1" id="KW-0732">Signal</keyword>
<protein>
    <submittedName>
        <fullName evidence="2">Putative lipoprotein</fullName>
    </submittedName>
</protein>
<dbReference type="Proteomes" id="UP000008467">
    <property type="component" value="Chromosome"/>
</dbReference>
<feature type="chain" id="PRO_5039043491" evidence="1">
    <location>
        <begin position="22"/>
        <end position="206"/>
    </location>
</feature>
<accession>F2JPG0</accession>
<dbReference type="STRING" id="642492.Clole_0775"/>
<evidence type="ECO:0000256" key="1">
    <source>
        <dbReference type="SAM" id="SignalP"/>
    </source>
</evidence>